<reference evidence="6 7" key="1">
    <citation type="submission" date="2020-09" db="EMBL/GenBank/DDBJ databases">
        <title>Draft genome of Gelidibacter salicanalis PAMC21136.</title>
        <authorList>
            <person name="Park H."/>
        </authorList>
    </citation>
    <scope>NUCLEOTIDE SEQUENCE [LARGE SCALE GENOMIC DNA]</scope>
    <source>
        <strain evidence="6 7">PAMC21136</strain>
    </source>
</reference>
<keyword evidence="2" id="KW-0479">Metal-binding</keyword>
<dbReference type="EMBL" id="JAEHJZ010000092">
    <property type="protein sequence ID" value="MBJ7883087.1"/>
    <property type="molecule type" value="Genomic_DNA"/>
</dbReference>
<evidence type="ECO:0000256" key="3">
    <source>
        <dbReference type="ARBA" id="ARBA00022729"/>
    </source>
</evidence>
<sequence length="449" mass="51314">MKHAYIILLFFCVIFSADSQSIRKNYQEMTLSEKNALVNGFYQLRNGPDLVNDLAQFHGDFFNFGNSEQLDIHFNLPNEPQRQIFFSWHRMQMFEMEQALQQLNPNISLPWWDSSVDQSPNSPLFDYEFMGQFNTNWGLNRNLGNKGPLPTPQTITNVQAIQDFLIYSNQAERGDLHRGAHVWVGGVMNTPLSPRDPIFYLHHTYVDKLWKDWVQQNPGSSSFIITSMIRYDGTYSFDGETLPLVDPDDIVDSVEALGVFYAENGLAELHNYVVKNKTQNLENFYYQYTIDVGNGFKIPNNHHCKVQSVNEINLIPGFEASVGSNFIAAIDMDQESAKKPTIRKENFFDYDPALQNIHAYDDIVPIEATMSVSVYPNPFVDVLVIDLQQKAQSLVVEMFDISGRLLLTKHMENTASMTIAEVKRFNSGLYIVKVVVNGKMVVSTKVVKK</sequence>
<comment type="caution">
    <text evidence="6">The sequence shown here is derived from an EMBL/GenBank/DDBJ whole genome shotgun (WGS) entry which is preliminary data.</text>
</comment>
<dbReference type="InterPro" id="IPR026444">
    <property type="entry name" value="Secre_tail"/>
</dbReference>
<dbReference type="InterPro" id="IPR008922">
    <property type="entry name" value="Di-copper_centre_dom_sf"/>
</dbReference>
<gene>
    <name evidence="6" type="ORF">JEM65_20885</name>
</gene>
<keyword evidence="3" id="KW-0732">Signal</keyword>
<evidence type="ECO:0000259" key="5">
    <source>
        <dbReference type="PROSITE" id="PS00498"/>
    </source>
</evidence>
<dbReference type="NCBIfam" id="TIGR04183">
    <property type="entry name" value="Por_Secre_tail"/>
    <property type="match status" value="1"/>
</dbReference>
<evidence type="ECO:0000313" key="7">
    <source>
        <dbReference type="Proteomes" id="UP000662373"/>
    </source>
</evidence>
<dbReference type="PROSITE" id="PS00498">
    <property type="entry name" value="TYROSINASE_2"/>
    <property type="match status" value="1"/>
</dbReference>
<evidence type="ECO:0000313" key="6">
    <source>
        <dbReference type="EMBL" id="MBJ7883087.1"/>
    </source>
</evidence>
<dbReference type="InterPro" id="IPR050316">
    <property type="entry name" value="Tyrosinase/Hemocyanin"/>
</dbReference>
<dbReference type="Pfam" id="PF00264">
    <property type="entry name" value="Tyrosinase"/>
    <property type="match status" value="2"/>
</dbReference>
<keyword evidence="7" id="KW-1185">Reference proteome</keyword>
<dbReference type="RefSeq" id="WP_199603657.1">
    <property type="nucleotide sequence ID" value="NZ_JAEHJZ010000092.1"/>
</dbReference>
<dbReference type="SUPFAM" id="SSF48056">
    <property type="entry name" value="Di-copper centre-containing domain"/>
    <property type="match status" value="1"/>
</dbReference>
<protein>
    <submittedName>
        <fullName evidence="6">Tyrosinase family protein</fullName>
    </submittedName>
</protein>
<keyword evidence="4" id="KW-0186">Copper</keyword>
<dbReference type="Proteomes" id="UP000662373">
    <property type="component" value="Unassembled WGS sequence"/>
</dbReference>
<dbReference type="GO" id="GO:0046872">
    <property type="term" value="F:metal ion binding"/>
    <property type="evidence" value="ECO:0007669"/>
    <property type="project" value="UniProtKB-KW"/>
</dbReference>
<comment type="similarity">
    <text evidence="1">Belongs to the tyrosinase family.</text>
</comment>
<dbReference type="InterPro" id="IPR002227">
    <property type="entry name" value="Tyrosinase_Cu-bd"/>
</dbReference>
<organism evidence="6 7">
    <name type="scientific">Gelidibacter salicanalis</name>
    <dbReference type="NCBI Taxonomy" id="291193"/>
    <lineage>
        <taxon>Bacteria</taxon>
        <taxon>Pseudomonadati</taxon>
        <taxon>Bacteroidota</taxon>
        <taxon>Flavobacteriia</taxon>
        <taxon>Flavobacteriales</taxon>
        <taxon>Flavobacteriaceae</taxon>
        <taxon>Gelidibacter</taxon>
    </lineage>
</organism>
<dbReference type="AlphaFoldDB" id="A0A934KPH0"/>
<dbReference type="GO" id="GO:0016491">
    <property type="term" value="F:oxidoreductase activity"/>
    <property type="evidence" value="ECO:0007669"/>
    <property type="project" value="InterPro"/>
</dbReference>
<evidence type="ECO:0000256" key="2">
    <source>
        <dbReference type="ARBA" id="ARBA00022723"/>
    </source>
</evidence>
<dbReference type="Gene3D" id="1.10.1280.10">
    <property type="entry name" value="Di-copper center containing domain from catechol oxidase"/>
    <property type="match status" value="2"/>
</dbReference>
<accession>A0A934KPH0</accession>
<evidence type="ECO:0000256" key="1">
    <source>
        <dbReference type="ARBA" id="ARBA00009928"/>
    </source>
</evidence>
<proteinExistence type="inferred from homology"/>
<dbReference type="Pfam" id="PF18962">
    <property type="entry name" value="Por_Secre_tail"/>
    <property type="match status" value="1"/>
</dbReference>
<dbReference type="PANTHER" id="PTHR11474:SF126">
    <property type="entry name" value="TYROSINASE-LIKE PROTEIN TYR-1-RELATED"/>
    <property type="match status" value="1"/>
</dbReference>
<feature type="domain" description="Tyrosinase copper-binding" evidence="5">
    <location>
        <begin position="196"/>
        <end position="207"/>
    </location>
</feature>
<dbReference type="PANTHER" id="PTHR11474">
    <property type="entry name" value="TYROSINASE FAMILY MEMBER"/>
    <property type="match status" value="1"/>
</dbReference>
<name>A0A934KPH0_9FLAO</name>
<evidence type="ECO:0000256" key="4">
    <source>
        <dbReference type="ARBA" id="ARBA00023008"/>
    </source>
</evidence>